<comment type="caution">
    <text evidence="5">The sequence shown here is derived from an EMBL/GenBank/DDBJ whole genome shotgun (WGS) entry which is preliminary data.</text>
</comment>
<dbReference type="Proteomes" id="UP000597338">
    <property type="component" value="Unassembled WGS sequence"/>
</dbReference>
<organism evidence="5 6">
    <name type="scientific">Parapedobacter defluvii</name>
    <dbReference type="NCBI Taxonomy" id="2045106"/>
    <lineage>
        <taxon>Bacteria</taxon>
        <taxon>Pseudomonadati</taxon>
        <taxon>Bacteroidota</taxon>
        <taxon>Sphingobacteriia</taxon>
        <taxon>Sphingobacteriales</taxon>
        <taxon>Sphingobacteriaceae</taxon>
        <taxon>Parapedobacter</taxon>
    </lineage>
</organism>
<feature type="transmembrane region" description="Helical" evidence="3">
    <location>
        <begin position="67"/>
        <end position="91"/>
    </location>
</feature>
<keyword evidence="1" id="KW-0479">Metal-binding</keyword>
<evidence type="ECO:0000256" key="1">
    <source>
        <dbReference type="ARBA" id="ARBA00022723"/>
    </source>
</evidence>
<dbReference type="InterPro" id="IPR004843">
    <property type="entry name" value="Calcineurin-like_PHP"/>
</dbReference>
<feature type="transmembrane region" description="Helical" evidence="3">
    <location>
        <begin position="36"/>
        <end position="55"/>
    </location>
</feature>
<dbReference type="EMBL" id="BMIK01000001">
    <property type="protein sequence ID" value="GGC14944.1"/>
    <property type="molecule type" value="Genomic_DNA"/>
</dbReference>
<name>A0ABQ1KZ35_9SPHI</name>
<dbReference type="Pfam" id="PF00149">
    <property type="entry name" value="Metallophos"/>
    <property type="match status" value="1"/>
</dbReference>
<keyword evidence="3" id="KW-0472">Membrane</keyword>
<evidence type="ECO:0000313" key="5">
    <source>
        <dbReference type="EMBL" id="GGC14944.1"/>
    </source>
</evidence>
<evidence type="ECO:0000313" key="6">
    <source>
        <dbReference type="Proteomes" id="UP000597338"/>
    </source>
</evidence>
<dbReference type="InterPro" id="IPR029052">
    <property type="entry name" value="Metallo-depent_PP-like"/>
</dbReference>
<dbReference type="RefSeq" id="WP_188746753.1">
    <property type="nucleotide sequence ID" value="NZ_BMIK01000001.1"/>
</dbReference>
<sequence length="415" mass="46408">MRTLLFLLIFFGWLVYYAFTAVYTGLSGVDEPARQLLLAAFTGIGLCALISPLVYRRLSDNGWPSALVKYTVHTLIAVFLGQLLMAAVMFIGDLWIGVKAVFTGLHTAWAAPASAENTAISRSPFVGQFAMLSGGLLFLSLLYGVSRRYRYQVRTVRIPVDGLPEAFHGLRIVQLSDIHSGSFDNPNAVRRGVDKAMSLAPDLILFSGDLVNDRADEFKPYLTIFAHLRAPMGVYSVLGNHDYGDYVRWPSSAAKQENLHRLMQYQRQAGWRLLLNESATLHKDGDTLTLLGVENWSGRAAFSRYGSLEQALSGTPSDRPAILLSHDPSHWTAEVVGRHPQIVLTLSGHTHGMQFGIESRWFKWSPVQYFYKQWAGLYQQGRQFLYVNRGFGFLGYLGRLGMPPEITLLELVRAQ</sequence>
<dbReference type="InterPro" id="IPR051158">
    <property type="entry name" value="Metallophosphoesterase_sf"/>
</dbReference>
<feature type="transmembrane region" description="Helical" evidence="3">
    <location>
        <begin position="125"/>
        <end position="145"/>
    </location>
</feature>
<dbReference type="PANTHER" id="PTHR31302">
    <property type="entry name" value="TRANSMEMBRANE PROTEIN WITH METALLOPHOSPHOESTERASE DOMAIN-RELATED"/>
    <property type="match status" value="1"/>
</dbReference>
<gene>
    <name evidence="5" type="ORF">GCM10011386_03400</name>
</gene>
<keyword evidence="2" id="KW-0378">Hydrolase</keyword>
<accession>A0ABQ1KZ35</accession>
<evidence type="ECO:0000256" key="2">
    <source>
        <dbReference type="ARBA" id="ARBA00022801"/>
    </source>
</evidence>
<protein>
    <recommendedName>
        <fullName evidence="4">Calcineurin-like phosphoesterase domain-containing protein</fullName>
    </recommendedName>
</protein>
<dbReference type="SUPFAM" id="SSF56300">
    <property type="entry name" value="Metallo-dependent phosphatases"/>
    <property type="match status" value="1"/>
</dbReference>
<evidence type="ECO:0000259" key="4">
    <source>
        <dbReference type="Pfam" id="PF00149"/>
    </source>
</evidence>
<keyword evidence="6" id="KW-1185">Reference proteome</keyword>
<proteinExistence type="predicted"/>
<evidence type="ECO:0000256" key="3">
    <source>
        <dbReference type="SAM" id="Phobius"/>
    </source>
</evidence>
<dbReference type="Gene3D" id="3.60.21.10">
    <property type="match status" value="1"/>
</dbReference>
<dbReference type="PANTHER" id="PTHR31302:SF31">
    <property type="entry name" value="PHOSPHODIESTERASE YAEI"/>
    <property type="match status" value="1"/>
</dbReference>
<keyword evidence="3" id="KW-0812">Transmembrane</keyword>
<feature type="domain" description="Calcineurin-like phosphoesterase" evidence="4">
    <location>
        <begin position="170"/>
        <end position="352"/>
    </location>
</feature>
<keyword evidence="3" id="KW-1133">Transmembrane helix</keyword>
<reference evidence="6" key="1">
    <citation type="journal article" date="2019" name="Int. J. Syst. Evol. Microbiol.">
        <title>The Global Catalogue of Microorganisms (GCM) 10K type strain sequencing project: providing services to taxonomists for standard genome sequencing and annotation.</title>
        <authorList>
            <consortium name="The Broad Institute Genomics Platform"/>
            <consortium name="The Broad Institute Genome Sequencing Center for Infectious Disease"/>
            <person name="Wu L."/>
            <person name="Ma J."/>
        </authorList>
    </citation>
    <scope>NUCLEOTIDE SEQUENCE [LARGE SCALE GENOMIC DNA]</scope>
    <source>
        <strain evidence="6">CGMCC 1.15342</strain>
    </source>
</reference>
<dbReference type="CDD" id="cd07385">
    <property type="entry name" value="MPP_YkuE_C"/>
    <property type="match status" value="1"/>
</dbReference>